<feature type="region of interest" description="Disordered" evidence="1">
    <location>
        <begin position="21"/>
        <end position="63"/>
    </location>
</feature>
<feature type="compositionally biased region" description="Basic and acidic residues" evidence="1">
    <location>
        <begin position="90"/>
        <end position="115"/>
    </location>
</feature>
<dbReference type="AlphaFoldDB" id="E9T0D7"/>
<proteinExistence type="predicted"/>
<evidence type="ECO:0000256" key="1">
    <source>
        <dbReference type="SAM" id="MobiDB-lite"/>
    </source>
</evidence>
<feature type="region of interest" description="Disordered" evidence="1">
    <location>
        <begin position="79"/>
        <end position="125"/>
    </location>
</feature>
<evidence type="ECO:0000313" key="3">
    <source>
        <dbReference type="Proteomes" id="UP000004245"/>
    </source>
</evidence>
<keyword evidence="3" id="KW-1185">Reference proteome</keyword>
<reference evidence="2" key="1">
    <citation type="submission" date="2011-01" db="EMBL/GenBank/DDBJ databases">
        <authorList>
            <person name="Muzny D."/>
            <person name="Qin X."/>
            <person name="Buhay C."/>
            <person name="Dugan-Rocha S."/>
            <person name="Ding Y."/>
            <person name="Chen G."/>
            <person name="Hawes A."/>
            <person name="Holder M."/>
            <person name="Jhangiani S."/>
            <person name="Johnson A."/>
            <person name="Khan Z."/>
            <person name="Li Z."/>
            <person name="Liu W."/>
            <person name="Liu X."/>
            <person name="Perez L."/>
            <person name="Shen H."/>
            <person name="Wang Q."/>
            <person name="Watt J."/>
            <person name="Xi L."/>
            <person name="Xin Y."/>
            <person name="Zhou J."/>
            <person name="Deng J."/>
            <person name="Jiang H."/>
            <person name="Liu Y."/>
            <person name="Qu J."/>
            <person name="Song X.-Z."/>
            <person name="Zhang L."/>
            <person name="Villasana D."/>
            <person name="Johnson A."/>
            <person name="Liu J."/>
            <person name="Liyanage D."/>
            <person name="Lorensuhewa L."/>
            <person name="Robinson T."/>
            <person name="Song A."/>
            <person name="Song B.-B."/>
            <person name="Dinh H."/>
            <person name="Thornton R."/>
            <person name="Coyle M."/>
            <person name="Francisco L."/>
            <person name="Jackson L."/>
            <person name="Javaid M."/>
            <person name="Korchina V."/>
            <person name="Kovar C."/>
            <person name="Mata R."/>
            <person name="Mathew T."/>
            <person name="Ngo R."/>
            <person name="Nguyen L."/>
            <person name="Nguyen N."/>
            <person name="Okwuonu G."/>
            <person name="Ongeri F."/>
            <person name="Pham C."/>
            <person name="Simmons D."/>
            <person name="Wilczek-Boney K."/>
            <person name="Hale W."/>
            <person name="Jakkamsetti A."/>
            <person name="Pham P."/>
            <person name="Ruth R."/>
            <person name="San Lucas F."/>
            <person name="Warren J."/>
            <person name="Zhang J."/>
            <person name="Zhao Z."/>
            <person name="Zhou C."/>
            <person name="Zhu D."/>
            <person name="Lee S."/>
            <person name="Bess C."/>
            <person name="Blankenburg K."/>
            <person name="Forbes L."/>
            <person name="Fu Q."/>
            <person name="Gubbala S."/>
            <person name="Hirani K."/>
            <person name="Jayaseelan J.C."/>
            <person name="Lara F."/>
            <person name="Munidasa M."/>
            <person name="Palculict T."/>
            <person name="Patil S."/>
            <person name="Pu L.-L."/>
            <person name="Saada N."/>
            <person name="Tang L."/>
            <person name="Weissenberger G."/>
            <person name="Zhu Y."/>
            <person name="Hemphill L."/>
            <person name="Shang Y."/>
            <person name="Youmans B."/>
            <person name="Ayvaz T."/>
            <person name="Ross M."/>
            <person name="Santibanez J."/>
            <person name="Aqrawi P."/>
            <person name="Gross S."/>
            <person name="Joshi V."/>
            <person name="Fowler G."/>
            <person name="Nazareth L."/>
            <person name="Reid J."/>
            <person name="Worley K."/>
            <person name="Petrosino J."/>
            <person name="Highlander S."/>
            <person name="Gibbs R."/>
        </authorList>
    </citation>
    <scope>NUCLEOTIDE SEQUENCE [LARGE SCALE GENOMIC DNA]</scope>
    <source>
        <strain evidence="2">ATCC 33707</strain>
    </source>
</reference>
<dbReference type="EMBL" id="ADNW02000008">
    <property type="protein sequence ID" value="EGD24720.1"/>
    <property type="molecule type" value="Genomic_DNA"/>
</dbReference>
<name>E9T0D7_RHOHA</name>
<organism evidence="2 3">
    <name type="scientific">Prescottella equi ATCC 33707</name>
    <dbReference type="NCBI Taxonomy" id="525370"/>
    <lineage>
        <taxon>Bacteria</taxon>
        <taxon>Bacillati</taxon>
        <taxon>Actinomycetota</taxon>
        <taxon>Actinomycetes</taxon>
        <taxon>Mycobacteriales</taxon>
        <taxon>Nocardiaceae</taxon>
        <taxon>Prescottella</taxon>
    </lineage>
</organism>
<dbReference type="Proteomes" id="UP000004245">
    <property type="component" value="Unassembled WGS sequence"/>
</dbReference>
<gene>
    <name evidence="2" type="ORF">HMPREF0724_11838</name>
</gene>
<dbReference type="HOGENOM" id="CLU_1990930_0_0_11"/>
<evidence type="ECO:0000313" key="2">
    <source>
        <dbReference type="EMBL" id="EGD24720.1"/>
    </source>
</evidence>
<accession>E9T0D7</accession>
<comment type="caution">
    <text evidence="2">The sequence shown here is derived from an EMBL/GenBank/DDBJ whole genome shotgun (WGS) entry which is preliminary data.</text>
</comment>
<sequence>MQGTWFGRRTGRQQCYPAVASGVDQSGAAARASTNTARGAEAREVGADCGGTNGSRPDADSIKNGELADRAQMILAGHFARATGRGRSGPTRDERSVVRGERNPTSDSATTRRCDTSAGPEDPVR</sequence>
<protein>
    <submittedName>
        <fullName evidence="2">Uncharacterized protein</fullName>
    </submittedName>
</protein>